<evidence type="ECO:0000256" key="5">
    <source>
        <dbReference type="SAM" id="SignalP"/>
    </source>
</evidence>
<dbReference type="PANTHER" id="PTHR33886">
    <property type="entry name" value="UNSATURATED RHAMNOGALACTURONAN HYDROLASE (EUROFUNG)"/>
    <property type="match status" value="1"/>
</dbReference>
<dbReference type="InterPro" id="IPR012341">
    <property type="entry name" value="6hp_glycosidase-like_sf"/>
</dbReference>
<evidence type="ECO:0000313" key="7">
    <source>
        <dbReference type="Proteomes" id="UP001589688"/>
    </source>
</evidence>
<evidence type="ECO:0000313" key="6">
    <source>
        <dbReference type="EMBL" id="MFB9896999.1"/>
    </source>
</evidence>
<dbReference type="InterPro" id="IPR000743">
    <property type="entry name" value="Glyco_hydro_28"/>
</dbReference>
<evidence type="ECO:0000256" key="4">
    <source>
        <dbReference type="RuleBase" id="RU361169"/>
    </source>
</evidence>
<dbReference type="InterPro" id="IPR011050">
    <property type="entry name" value="Pectin_lyase_fold/virulence"/>
</dbReference>
<dbReference type="PANTHER" id="PTHR33886:SF8">
    <property type="entry name" value="UNSATURATED RHAMNOGALACTURONAN HYDROLASE (EUROFUNG)"/>
    <property type="match status" value="1"/>
</dbReference>
<dbReference type="Gene3D" id="2.160.20.10">
    <property type="entry name" value="Single-stranded right-handed beta-helix, Pectin lyase-like"/>
    <property type="match status" value="1"/>
</dbReference>
<dbReference type="Pfam" id="PF07470">
    <property type="entry name" value="Glyco_hydro_88"/>
    <property type="match status" value="1"/>
</dbReference>
<dbReference type="SMART" id="SM00710">
    <property type="entry name" value="PbH1"/>
    <property type="match status" value="5"/>
</dbReference>
<dbReference type="GO" id="GO:0016787">
    <property type="term" value="F:hydrolase activity"/>
    <property type="evidence" value="ECO:0007669"/>
    <property type="project" value="UniProtKB-KW"/>
</dbReference>
<organism evidence="6 7">
    <name type="scientific">Hallella seregens ATCC 51272</name>
    <dbReference type="NCBI Taxonomy" id="1336250"/>
    <lineage>
        <taxon>Bacteria</taxon>
        <taxon>Pseudomonadati</taxon>
        <taxon>Bacteroidota</taxon>
        <taxon>Bacteroidia</taxon>
        <taxon>Bacteroidales</taxon>
        <taxon>Prevotellaceae</taxon>
        <taxon>Hallella</taxon>
    </lineage>
</organism>
<comment type="caution">
    <text evidence="6">The sequence shown here is derived from an EMBL/GenBank/DDBJ whole genome shotgun (WGS) entry which is preliminary data.</text>
</comment>
<proteinExistence type="inferred from homology"/>
<evidence type="ECO:0000256" key="1">
    <source>
        <dbReference type="ARBA" id="ARBA00008834"/>
    </source>
</evidence>
<evidence type="ECO:0000256" key="2">
    <source>
        <dbReference type="ARBA" id="ARBA00022801"/>
    </source>
</evidence>
<feature type="chain" id="PRO_5046397792" evidence="5">
    <location>
        <begin position="21"/>
        <end position="857"/>
    </location>
</feature>
<gene>
    <name evidence="6" type="ORF">ACFFK8_04015</name>
</gene>
<protein>
    <submittedName>
        <fullName evidence="6">Glycoside hydrolase family 88 protein</fullName>
    </submittedName>
</protein>
<dbReference type="InterPro" id="IPR006626">
    <property type="entry name" value="PbH1"/>
</dbReference>
<dbReference type="InterPro" id="IPR052043">
    <property type="entry name" value="PolySaccharide_Degr_Enz"/>
</dbReference>
<keyword evidence="5" id="KW-0732">Signal</keyword>
<keyword evidence="2 4" id="KW-0378">Hydrolase</keyword>
<dbReference type="EMBL" id="JBHLZF010000001">
    <property type="protein sequence ID" value="MFB9896999.1"/>
    <property type="molecule type" value="Genomic_DNA"/>
</dbReference>
<dbReference type="InterPro" id="IPR008928">
    <property type="entry name" value="6-hairpin_glycosidase_sf"/>
</dbReference>
<comment type="similarity">
    <text evidence="1 4">Belongs to the glycosyl hydrolase 28 family.</text>
</comment>
<keyword evidence="7" id="KW-1185">Reference proteome</keyword>
<dbReference type="Pfam" id="PF00295">
    <property type="entry name" value="Glyco_hydro_28"/>
    <property type="match status" value="1"/>
</dbReference>
<dbReference type="SUPFAM" id="SSF51126">
    <property type="entry name" value="Pectin lyase-like"/>
    <property type="match status" value="1"/>
</dbReference>
<dbReference type="InterPro" id="IPR010905">
    <property type="entry name" value="Glyco_hydro_88"/>
</dbReference>
<dbReference type="RefSeq" id="WP_027952828.1">
    <property type="nucleotide sequence ID" value="NZ_JADU01000036.1"/>
</dbReference>
<evidence type="ECO:0000256" key="3">
    <source>
        <dbReference type="ARBA" id="ARBA00023295"/>
    </source>
</evidence>
<feature type="signal peptide" evidence="5">
    <location>
        <begin position="1"/>
        <end position="20"/>
    </location>
</feature>
<reference evidence="6 7" key="1">
    <citation type="submission" date="2024-09" db="EMBL/GenBank/DDBJ databases">
        <authorList>
            <person name="Sun Q."/>
            <person name="Mori K."/>
        </authorList>
    </citation>
    <scope>NUCLEOTIDE SEQUENCE [LARGE SCALE GENOMIC DNA]</scope>
    <source>
        <strain evidence="6 7">ATCC 51272</strain>
    </source>
</reference>
<dbReference type="Gene3D" id="1.50.10.10">
    <property type="match status" value="1"/>
</dbReference>
<dbReference type="Proteomes" id="UP001589688">
    <property type="component" value="Unassembled WGS sequence"/>
</dbReference>
<dbReference type="PROSITE" id="PS00502">
    <property type="entry name" value="POLYGALACTURONASE"/>
    <property type="match status" value="1"/>
</dbReference>
<dbReference type="SUPFAM" id="SSF48208">
    <property type="entry name" value="Six-hairpin glycosidases"/>
    <property type="match status" value="1"/>
</dbReference>
<accession>A0ABV5ZI02</accession>
<name>A0ABV5ZI02_9BACT</name>
<keyword evidence="3 4" id="KW-0326">Glycosidase</keyword>
<sequence>MKRQITLWLAALLLPLLALAQSWDEAQYRQIEQSIRKPVFAGREYRITDFGASVRATAARNQKAINRAIATCSRQGGGRVVVPRGEWLTGAIRLQSRVNLVVEEGATLKFAFDPALYPLVKTSWEGLECWNYSPCIYAYQATDVGLTGRGTVDGNGSRDTWWPMCGAAKYGFVAGQTKEAQSLGARAQLLKMAEDGVPADERRFGMGRGLRPQLVNFNACDGILVEGLTLANSPFWVIHPLLSTNITVDGVTVTNDGPNGDGCDPEACSNVLIQNCTFDTGDDCIAIKSGRNNDGRLWNRPSENIIIRHCKMKDGHGGVVIGSEISGGCRNVFAEDCHMDSPHLDRVLRIKTNNCRGGVIENINMRNVTVGQCNEAVLRINLDYEPREQCYRGFEPTVRRVYMENVTSRESKYGVQIIGLNNIENVSDVTVKNCRFDGVSRQPVSITGKTRNIRFDQLFINGSLVLAEADRPYKRYSEWMVASEMQRVPQSWLLDFSKKPKWSYVMGIEMESMLDTYLAYNDGRILDYLRAYPAKMIDQKGNITGYDLKDYNLDNVRTARFIYRMNELEPQPNLGRALRTLFKQLEQQPRTREGVWWHKAIYANQVWLDGIFMGLPYYTLAAPALKGERKARAKYWPDAVDQIVKTDRRTYDDATALWKHAWDETHSAFWADPATGRSRHTWGRALGWYTMAMLEVLDALPADYDRRGEVESLFRKAMAQVVKHQDAATGVWRDVLDVDDERNYLEATCSSMFAYCLLKGARLGYLDAGFKEAGIRAYNGILKEFVRVNADKTISLTRCCSVSGLGPAPGPYVKTPNYKRDGSFDYYMSEPIRDNDAKGIGPFVWASLEMERMAGSE</sequence>
<dbReference type="InterPro" id="IPR012334">
    <property type="entry name" value="Pectin_lyas_fold"/>
</dbReference>